<dbReference type="Pfam" id="PF03851">
    <property type="entry name" value="UvdE"/>
    <property type="match status" value="1"/>
</dbReference>
<keyword evidence="2 7" id="KW-0255">Endonuclease</keyword>
<reference evidence="7 8" key="1">
    <citation type="submission" date="2020-01" db="EMBL/GenBank/DDBJ databases">
        <authorList>
            <person name="Kim M.K."/>
        </authorList>
    </citation>
    <scope>NUCLEOTIDE SEQUENCE [LARGE SCALE GENOMIC DNA]</scope>
    <source>
        <strain evidence="7 8">172606-1</strain>
    </source>
</reference>
<evidence type="ECO:0000256" key="4">
    <source>
        <dbReference type="ARBA" id="ARBA00022769"/>
    </source>
</evidence>
<keyword evidence="1" id="KW-0540">Nuclease</keyword>
<dbReference type="Gene3D" id="3.20.20.150">
    <property type="entry name" value="Divalent-metal-dependent TIM barrel enzymes"/>
    <property type="match status" value="1"/>
</dbReference>
<name>A0A6C0GJX9_9BACT</name>
<evidence type="ECO:0000313" key="8">
    <source>
        <dbReference type="Proteomes" id="UP000480178"/>
    </source>
</evidence>
<dbReference type="AlphaFoldDB" id="A0A6C0GJX9"/>
<dbReference type="GO" id="GO:0006289">
    <property type="term" value="P:nucleotide-excision repair"/>
    <property type="evidence" value="ECO:0007669"/>
    <property type="project" value="InterPro"/>
</dbReference>
<proteinExistence type="predicted"/>
<keyword evidence="8" id="KW-1185">Reference proteome</keyword>
<dbReference type="InterPro" id="IPR036237">
    <property type="entry name" value="Xyl_isomerase-like_sf"/>
</dbReference>
<dbReference type="KEGG" id="rhoz:GXP67_17440"/>
<dbReference type="PANTHER" id="PTHR31290:SF5">
    <property type="entry name" value="UV-DAMAGE ENDONUCLEASE"/>
    <property type="match status" value="1"/>
</dbReference>
<keyword evidence="4" id="KW-0228">DNA excision</keyword>
<accession>A0A6C0GJX9</accession>
<evidence type="ECO:0000313" key="7">
    <source>
        <dbReference type="EMBL" id="QHT68295.1"/>
    </source>
</evidence>
<dbReference type="SUPFAM" id="SSF51658">
    <property type="entry name" value="Xylose isomerase-like"/>
    <property type="match status" value="1"/>
</dbReference>
<keyword evidence="3" id="KW-0227">DNA damage</keyword>
<organism evidence="7 8">
    <name type="scientific">Rhodocytophaga rosea</name>
    <dbReference type="NCBI Taxonomy" id="2704465"/>
    <lineage>
        <taxon>Bacteria</taxon>
        <taxon>Pseudomonadati</taxon>
        <taxon>Bacteroidota</taxon>
        <taxon>Cytophagia</taxon>
        <taxon>Cytophagales</taxon>
        <taxon>Rhodocytophagaceae</taxon>
        <taxon>Rhodocytophaga</taxon>
    </lineage>
</organism>
<dbReference type="RefSeq" id="WP_162444309.1">
    <property type="nucleotide sequence ID" value="NZ_CP048222.1"/>
</dbReference>
<dbReference type="NCBIfam" id="TIGR00629">
    <property type="entry name" value="uvde"/>
    <property type="match status" value="1"/>
</dbReference>
<evidence type="ECO:0000256" key="5">
    <source>
        <dbReference type="ARBA" id="ARBA00022801"/>
    </source>
</evidence>
<sequence>MKLRHIGYACINLGINETTNHTFRLANLSEEQAAITIAKNIDSLKKILAWNVSQGIKLFRVGSSMIPFASHTSFTLDWQRIFRAELNEIRTFVQDNGLRLSMHPGQYTVLNSFNSKVVSDSVRELEWQAELISILDPQQGLLVLHLGGAYGNKEESVRRFEENFYKYASPLVQQRLTLENDDTTYSVDDVLPVCQRLNIPMIFDLFHHKCLHTAPNWQDGLEEKLEQIVATWKGKVPKMHLSSQKPNTRTSHADYIEQNDFDEMQDWMEKIRPEGEYDLMIEAKLKEKAVQALQFRAVHNG</sequence>
<evidence type="ECO:0000256" key="3">
    <source>
        <dbReference type="ARBA" id="ARBA00022763"/>
    </source>
</evidence>
<keyword evidence="6" id="KW-0234">DNA repair</keyword>
<gene>
    <name evidence="7" type="primary">uvsE</name>
    <name evidence="7" type="ORF">GXP67_17440</name>
</gene>
<evidence type="ECO:0000256" key="1">
    <source>
        <dbReference type="ARBA" id="ARBA00022722"/>
    </source>
</evidence>
<dbReference type="EMBL" id="CP048222">
    <property type="protein sequence ID" value="QHT68295.1"/>
    <property type="molecule type" value="Genomic_DNA"/>
</dbReference>
<keyword evidence="5" id="KW-0378">Hydrolase</keyword>
<evidence type="ECO:0000256" key="6">
    <source>
        <dbReference type="ARBA" id="ARBA00023204"/>
    </source>
</evidence>
<protein>
    <submittedName>
        <fullName evidence="7">UV DNA damage repair endonuclease UvsE</fullName>
    </submittedName>
</protein>
<evidence type="ECO:0000256" key="2">
    <source>
        <dbReference type="ARBA" id="ARBA00022759"/>
    </source>
</evidence>
<dbReference type="PANTHER" id="PTHR31290">
    <property type="entry name" value="UV-DAMAGE ENDONUCLEASE"/>
    <property type="match status" value="1"/>
</dbReference>
<dbReference type="GO" id="GO:0016787">
    <property type="term" value="F:hydrolase activity"/>
    <property type="evidence" value="ECO:0007669"/>
    <property type="project" value="UniProtKB-KW"/>
</dbReference>
<dbReference type="GO" id="GO:0004519">
    <property type="term" value="F:endonuclease activity"/>
    <property type="evidence" value="ECO:0007669"/>
    <property type="project" value="UniProtKB-KW"/>
</dbReference>
<dbReference type="InterPro" id="IPR004601">
    <property type="entry name" value="UvdE"/>
</dbReference>
<dbReference type="GO" id="GO:0009411">
    <property type="term" value="P:response to UV"/>
    <property type="evidence" value="ECO:0007669"/>
    <property type="project" value="InterPro"/>
</dbReference>
<dbReference type="Proteomes" id="UP000480178">
    <property type="component" value="Chromosome"/>
</dbReference>